<feature type="transmembrane region" description="Helical" evidence="6">
    <location>
        <begin position="73"/>
        <end position="92"/>
    </location>
</feature>
<feature type="transmembrane region" description="Helical" evidence="6">
    <location>
        <begin position="12"/>
        <end position="31"/>
    </location>
</feature>
<dbReference type="InterPro" id="IPR000620">
    <property type="entry name" value="EamA_dom"/>
</dbReference>
<evidence type="ECO:0000256" key="1">
    <source>
        <dbReference type="ARBA" id="ARBA00004141"/>
    </source>
</evidence>
<keyword evidence="4 6" id="KW-1133">Transmembrane helix</keyword>
<keyword evidence="5 6" id="KW-0472">Membrane</keyword>
<proteinExistence type="inferred from homology"/>
<sequence length="296" mass="31568">MSSAPRRPLDPTGFWLMFGLALLFGANNLMIKLGNEGLQPVFFAGVRSVIGTGALALWMAWRKIPVRLDLWRAGLVMGLLFSAEFMLLFIALDNTSVVRASSLFYAMPIWLALAAHFLFPGERLTGPRALGFALGFSGVVLTLAGRAGGLGDGSIAGDLAAIFAGVSWAAIVVVSRKTTLGNTPAETQILWQTVVSAVLLCALAPLYGGPLVRDFDSFQAIMLVVQALGVVCVGFVTWFWLLGRYQASTLASFSFLTPALSALLGWLVLDEPVAATTPIAIALLITGLMLINRHRA</sequence>
<comment type="subcellular location">
    <subcellularLocation>
        <location evidence="1">Membrane</location>
        <topology evidence="1">Multi-pass membrane protein</topology>
    </subcellularLocation>
</comment>
<feature type="transmembrane region" description="Helical" evidence="6">
    <location>
        <begin position="98"/>
        <end position="118"/>
    </location>
</feature>
<keyword evidence="9" id="KW-1185">Reference proteome</keyword>
<dbReference type="SUPFAM" id="SSF103481">
    <property type="entry name" value="Multidrug resistance efflux transporter EmrE"/>
    <property type="match status" value="2"/>
</dbReference>
<protein>
    <submittedName>
        <fullName evidence="8">DMT family transporter</fullName>
    </submittedName>
</protein>
<feature type="transmembrane region" description="Helical" evidence="6">
    <location>
        <begin position="37"/>
        <end position="61"/>
    </location>
</feature>
<evidence type="ECO:0000256" key="3">
    <source>
        <dbReference type="ARBA" id="ARBA00022692"/>
    </source>
</evidence>
<evidence type="ECO:0000313" key="8">
    <source>
        <dbReference type="EMBL" id="MCW1933802.1"/>
    </source>
</evidence>
<feature type="domain" description="EamA" evidence="7">
    <location>
        <begin position="156"/>
        <end position="292"/>
    </location>
</feature>
<evidence type="ECO:0000259" key="7">
    <source>
        <dbReference type="Pfam" id="PF00892"/>
    </source>
</evidence>
<feature type="transmembrane region" description="Helical" evidence="6">
    <location>
        <begin position="220"/>
        <end position="242"/>
    </location>
</feature>
<feature type="transmembrane region" description="Helical" evidence="6">
    <location>
        <begin position="273"/>
        <end position="291"/>
    </location>
</feature>
<organism evidence="8 9">
    <name type="scientific">Pararhodobacter zhoushanensis</name>
    <dbReference type="NCBI Taxonomy" id="2479545"/>
    <lineage>
        <taxon>Bacteria</taxon>
        <taxon>Pseudomonadati</taxon>
        <taxon>Pseudomonadota</taxon>
        <taxon>Alphaproteobacteria</taxon>
        <taxon>Rhodobacterales</taxon>
        <taxon>Paracoccaceae</taxon>
        <taxon>Pararhodobacter</taxon>
    </lineage>
</organism>
<gene>
    <name evidence="8" type="ORF">OKW52_16445</name>
</gene>
<dbReference type="Pfam" id="PF00892">
    <property type="entry name" value="EamA"/>
    <property type="match status" value="2"/>
</dbReference>
<dbReference type="InterPro" id="IPR050638">
    <property type="entry name" value="AA-Vitamin_Transporters"/>
</dbReference>
<name>A0ABT3H1Z0_9RHOB</name>
<evidence type="ECO:0000256" key="5">
    <source>
        <dbReference type="ARBA" id="ARBA00023136"/>
    </source>
</evidence>
<dbReference type="PANTHER" id="PTHR32322">
    <property type="entry name" value="INNER MEMBRANE TRANSPORTER"/>
    <property type="match status" value="1"/>
</dbReference>
<dbReference type="RefSeq" id="WP_264506673.1">
    <property type="nucleotide sequence ID" value="NZ_JAPDFL010000001.1"/>
</dbReference>
<dbReference type="PANTHER" id="PTHR32322:SF2">
    <property type="entry name" value="EAMA DOMAIN-CONTAINING PROTEIN"/>
    <property type="match status" value="1"/>
</dbReference>
<comment type="similarity">
    <text evidence="2">Belongs to the EamA transporter family.</text>
</comment>
<accession>A0ABT3H1Z0</accession>
<keyword evidence="3 6" id="KW-0812">Transmembrane</keyword>
<evidence type="ECO:0000313" key="9">
    <source>
        <dbReference type="Proteomes" id="UP001208938"/>
    </source>
</evidence>
<dbReference type="Proteomes" id="UP001208938">
    <property type="component" value="Unassembled WGS sequence"/>
</dbReference>
<reference evidence="8 9" key="1">
    <citation type="submission" date="2022-10" db="EMBL/GenBank/DDBJ databases">
        <title>Pararhodobacter sp. nov., isolated from marine algae.</title>
        <authorList>
            <person name="Choi B.J."/>
            <person name="Kim J.M."/>
            <person name="Lee J.K."/>
            <person name="Choi D.G."/>
            <person name="Jeon C.O."/>
        </authorList>
    </citation>
    <scope>NUCLEOTIDE SEQUENCE [LARGE SCALE GENOMIC DNA]</scope>
    <source>
        <strain evidence="8 9">ZQ420</strain>
    </source>
</reference>
<dbReference type="Gene3D" id="1.10.3730.20">
    <property type="match status" value="2"/>
</dbReference>
<comment type="caution">
    <text evidence="8">The sequence shown here is derived from an EMBL/GenBank/DDBJ whole genome shotgun (WGS) entry which is preliminary data.</text>
</comment>
<feature type="transmembrane region" description="Helical" evidence="6">
    <location>
        <begin position="187"/>
        <end position="208"/>
    </location>
</feature>
<evidence type="ECO:0000256" key="4">
    <source>
        <dbReference type="ARBA" id="ARBA00022989"/>
    </source>
</evidence>
<feature type="domain" description="EamA" evidence="7">
    <location>
        <begin position="13"/>
        <end position="143"/>
    </location>
</feature>
<evidence type="ECO:0000256" key="2">
    <source>
        <dbReference type="ARBA" id="ARBA00007362"/>
    </source>
</evidence>
<feature type="transmembrane region" description="Helical" evidence="6">
    <location>
        <begin position="155"/>
        <end position="175"/>
    </location>
</feature>
<dbReference type="InterPro" id="IPR037185">
    <property type="entry name" value="EmrE-like"/>
</dbReference>
<dbReference type="EMBL" id="JAPDFL010000001">
    <property type="protein sequence ID" value="MCW1933802.1"/>
    <property type="molecule type" value="Genomic_DNA"/>
</dbReference>
<feature type="transmembrane region" description="Helical" evidence="6">
    <location>
        <begin position="130"/>
        <end position="149"/>
    </location>
</feature>
<feature type="transmembrane region" description="Helical" evidence="6">
    <location>
        <begin position="249"/>
        <end position="267"/>
    </location>
</feature>
<evidence type="ECO:0000256" key="6">
    <source>
        <dbReference type="SAM" id="Phobius"/>
    </source>
</evidence>